<dbReference type="InterPro" id="IPR044868">
    <property type="entry name" value="Rpn13/ADRM1_Pru"/>
</dbReference>
<keyword evidence="9" id="KW-1185">Reference proteome</keyword>
<evidence type="ECO:0000313" key="9">
    <source>
        <dbReference type="Proteomes" id="UP000789595"/>
    </source>
</evidence>
<dbReference type="InterPro" id="IPR032368">
    <property type="entry name" value="RPN13_DEUBAD"/>
</dbReference>
<evidence type="ECO:0000256" key="4">
    <source>
        <dbReference type="ARBA" id="ARBA00022942"/>
    </source>
</evidence>
<keyword evidence="3" id="KW-0963">Cytoplasm</keyword>
<dbReference type="Pfam" id="PF16550">
    <property type="entry name" value="RPN13_C"/>
    <property type="match status" value="1"/>
</dbReference>
<keyword evidence="5" id="KW-0539">Nucleus</keyword>
<reference evidence="8" key="1">
    <citation type="submission" date="2021-11" db="EMBL/GenBank/DDBJ databases">
        <authorList>
            <consortium name="Genoscope - CEA"/>
            <person name="William W."/>
        </authorList>
    </citation>
    <scope>NUCLEOTIDE SEQUENCE</scope>
</reference>
<name>A0A8J2SXZ7_9STRA</name>
<dbReference type="InterPro" id="IPR038633">
    <property type="entry name" value="Rpn13/ADRM1_Pru_sf"/>
</dbReference>
<evidence type="ECO:0000313" key="8">
    <source>
        <dbReference type="EMBL" id="CAH0377490.1"/>
    </source>
</evidence>
<dbReference type="InterPro" id="IPR044867">
    <property type="entry name" value="DEUBAD_dom"/>
</dbReference>
<dbReference type="OrthoDB" id="340431at2759"/>
<keyword evidence="4" id="KW-0647">Proteasome</keyword>
<organism evidence="8 9">
    <name type="scientific">Pelagomonas calceolata</name>
    <dbReference type="NCBI Taxonomy" id="35677"/>
    <lineage>
        <taxon>Eukaryota</taxon>
        <taxon>Sar</taxon>
        <taxon>Stramenopiles</taxon>
        <taxon>Ochrophyta</taxon>
        <taxon>Pelagophyceae</taxon>
        <taxon>Pelagomonadales</taxon>
        <taxon>Pelagomonadaceae</taxon>
        <taxon>Pelagomonas</taxon>
    </lineage>
</organism>
<dbReference type="PANTHER" id="PTHR12225:SF0">
    <property type="entry name" value="PROTEASOMAL UBIQUITIN RECEPTOR ADRM1"/>
    <property type="match status" value="1"/>
</dbReference>
<dbReference type="GO" id="GO:0008541">
    <property type="term" value="C:proteasome regulatory particle, lid subcomplex"/>
    <property type="evidence" value="ECO:0007669"/>
    <property type="project" value="TreeGrafter"/>
</dbReference>
<protein>
    <recommendedName>
        <fullName evidence="10">Pru domain-containing protein</fullName>
    </recommendedName>
</protein>
<feature type="domain" description="DEUBAD" evidence="6">
    <location>
        <begin position="196"/>
        <end position="305"/>
    </location>
</feature>
<gene>
    <name evidence="8" type="ORF">PECAL_5P20250</name>
</gene>
<dbReference type="GO" id="GO:0070628">
    <property type="term" value="F:proteasome binding"/>
    <property type="evidence" value="ECO:0007669"/>
    <property type="project" value="TreeGrafter"/>
</dbReference>
<dbReference type="AlphaFoldDB" id="A0A8J2SXZ7"/>
<feature type="domain" description="Pru" evidence="7">
    <location>
        <begin position="5"/>
        <end position="133"/>
    </location>
</feature>
<dbReference type="PROSITE" id="PS51916">
    <property type="entry name" value="DEUBAD"/>
    <property type="match status" value="1"/>
</dbReference>
<evidence type="ECO:0000256" key="1">
    <source>
        <dbReference type="ARBA" id="ARBA00004123"/>
    </source>
</evidence>
<evidence type="ECO:0000256" key="2">
    <source>
        <dbReference type="ARBA" id="ARBA00004496"/>
    </source>
</evidence>
<evidence type="ECO:0008006" key="10">
    <source>
        <dbReference type="Google" id="ProtNLM"/>
    </source>
</evidence>
<evidence type="ECO:0000256" key="3">
    <source>
        <dbReference type="ARBA" id="ARBA00022490"/>
    </source>
</evidence>
<dbReference type="Pfam" id="PF04683">
    <property type="entry name" value="Rpn13_ADRM1_Pru"/>
    <property type="match status" value="1"/>
</dbReference>
<comment type="caution">
    <text evidence="8">The sequence shown here is derived from an EMBL/GenBank/DDBJ whole genome shotgun (WGS) entry which is preliminary data.</text>
</comment>
<dbReference type="Proteomes" id="UP000789595">
    <property type="component" value="Unassembled WGS sequence"/>
</dbReference>
<dbReference type="GO" id="GO:0061133">
    <property type="term" value="F:endopeptidase activator activity"/>
    <property type="evidence" value="ECO:0007669"/>
    <property type="project" value="TreeGrafter"/>
</dbReference>
<dbReference type="GO" id="GO:0005737">
    <property type="term" value="C:cytoplasm"/>
    <property type="evidence" value="ECO:0007669"/>
    <property type="project" value="UniProtKB-SubCell"/>
</dbReference>
<proteinExistence type="predicted"/>
<dbReference type="Gene3D" id="2.30.29.70">
    <property type="entry name" value="Proteasomal ubiquitin receptor Rpn13/ADRM1"/>
    <property type="match status" value="1"/>
</dbReference>
<dbReference type="PANTHER" id="PTHR12225">
    <property type="entry name" value="ADHESION REGULATING MOLECULE 1 110 KDA CELL MEMBRANE GLYCOPROTEIN"/>
    <property type="match status" value="1"/>
</dbReference>
<dbReference type="GO" id="GO:0005634">
    <property type="term" value="C:nucleus"/>
    <property type="evidence" value="ECO:0007669"/>
    <property type="project" value="UniProtKB-SubCell"/>
</dbReference>
<dbReference type="Gene3D" id="1.10.2020.20">
    <property type="match status" value="1"/>
</dbReference>
<evidence type="ECO:0000256" key="5">
    <source>
        <dbReference type="ARBA" id="ARBA00023242"/>
    </source>
</evidence>
<comment type="subcellular location">
    <subcellularLocation>
        <location evidence="2">Cytoplasm</location>
    </subcellularLocation>
    <subcellularLocation>
        <location evidence="1">Nucleus</location>
    </subcellularLocation>
</comment>
<accession>A0A8J2SXZ7</accession>
<sequence>MFAPSGPEPIVAIKAGKCKVEPHRDEAKRAAGKLWITPQKDRGEVIVVKKDDVNHFQWRSREMPCAVDPNIDTMVFPGDAEFQRTSTGRDEDRVYILQFKAQEDRRFFFWMQDADDSNDKELVEKLNKALNGDGADLGASLRALRNNPAPAPAGQAPLSLDNIQDVFASLDMPAAAPAPAGSVDSDALARSLAAAMSSQQQRVSLGDVATGDAVDASGVLNDQTVVERLLQHLPESQRNVDELKTLIRAPQFRQALSQLTSALLTPENYASILANFGLEAAPLTGDPVQSFLDAITKAVEKDGDGDAKMDDA</sequence>
<dbReference type="InterPro" id="IPR038108">
    <property type="entry name" value="RPN13_DEUBAD_sf"/>
</dbReference>
<dbReference type="EMBL" id="CAKKNE010000005">
    <property type="protein sequence ID" value="CAH0377490.1"/>
    <property type="molecule type" value="Genomic_DNA"/>
</dbReference>
<evidence type="ECO:0000259" key="6">
    <source>
        <dbReference type="PROSITE" id="PS51916"/>
    </source>
</evidence>
<evidence type="ECO:0000259" key="7">
    <source>
        <dbReference type="PROSITE" id="PS51917"/>
    </source>
</evidence>
<dbReference type="PROSITE" id="PS51917">
    <property type="entry name" value="PRU"/>
    <property type="match status" value="1"/>
</dbReference>
<dbReference type="InterPro" id="IPR006773">
    <property type="entry name" value="Rpn13/ADRM1"/>
</dbReference>